<keyword evidence="12" id="KW-0614">Plasmid</keyword>
<evidence type="ECO:0000256" key="3">
    <source>
        <dbReference type="ARBA" id="ARBA00022692"/>
    </source>
</evidence>
<keyword evidence="5 9" id="KW-0547">Nucleotide-binding</keyword>
<dbReference type="EMBL" id="CP059893">
    <property type="protein sequence ID" value="QNJ89972.1"/>
    <property type="molecule type" value="Genomic_DNA"/>
</dbReference>
<dbReference type="NCBIfam" id="TIGR03925">
    <property type="entry name" value="T7SS_EccC_b"/>
    <property type="match status" value="1"/>
</dbReference>
<geneLocation type="plasmid" evidence="12 13">
    <name>unnamed2</name>
</geneLocation>
<dbReference type="InterPro" id="IPR023836">
    <property type="entry name" value="EccCa-like_Actinobacteria"/>
</dbReference>
<feature type="binding site" evidence="9">
    <location>
        <begin position="504"/>
        <end position="511"/>
    </location>
    <ligand>
        <name>ATP</name>
        <dbReference type="ChEBI" id="CHEBI:30616"/>
    </ligand>
</feature>
<evidence type="ECO:0000256" key="8">
    <source>
        <dbReference type="ARBA" id="ARBA00023136"/>
    </source>
</evidence>
<evidence type="ECO:0000259" key="11">
    <source>
        <dbReference type="PROSITE" id="PS50901"/>
    </source>
</evidence>
<gene>
    <name evidence="12" type="primary">eccCa</name>
    <name evidence="12" type="ORF">HZU40_00495</name>
</gene>
<dbReference type="InterPro" id="IPR027417">
    <property type="entry name" value="P-loop_NTPase"/>
</dbReference>
<dbReference type="GO" id="GO:0003677">
    <property type="term" value="F:DNA binding"/>
    <property type="evidence" value="ECO:0007669"/>
    <property type="project" value="InterPro"/>
</dbReference>
<dbReference type="SUPFAM" id="SSF52540">
    <property type="entry name" value="P-loop containing nucleoside triphosphate hydrolases"/>
    <property type="match status" value="1"/>
</dbReference>
<keyword evidence="7 10" id="KW-1133">Transmembrane helix</keyword>
<dbReference type="KEGG" id="mflu:HZU40_00495"/>
<evidence type="ECO:0000256" key="7">
    <source>
        <dbReference type="ARBA" id="ARBA00022989"/>
    </source>
</evidence>
<dbReference type="Proteomes" id="UP000515498">
    <property type="component" value="Plasmid unnamed2"/>
</dbReference>
<dbReference type="InterPro" id="IPR002543">
    <property type="entry name" value="FtsK_dom"/>
</dbReference>
<proteinExistence type="predicted"/>
<keyword evidence="8 10" id="KW-0472">Membrane</keyword>
<feature type="domain" description="FtsK" evidence="11">
    <location>
        <begin position="481"/>
        <end position="689"/>
    </location>
</feature>
<protein>
    <submittedName>
        <fullName evidence="12">Type VII secretion protein EccCa</fullName>
    </submittedName>
</protein>
<evidence type="ECO:0000256" key="10">
    <source>
        <dbReference type="SAM" id="Phobius"/>
    </source>
</evidence>
<dbReference type="InterPro" id="IPR050206">
    <property type="entry name" value="FtsK/SpoIIIE/SftA"/>
</dbReference>
<evidence type="ECO:0000313" key="12">
    <source>
        <dbReference type="EMBL" id="QNJ89972.1"/>
    </source>
</evidence>
<name>A0A7G8P6K6_9MYCO</name>
<evidence type="ECO:0000256" key="2">
    <source>
        <dbReference type="ARBA" id="ARBA00022475"/>
    </source>
</evidence>
<dbReference type="Gene3D" id="3.40.50.300">
    <property type="entry name" value="P-loop containing nucleotide triphosphate hydrolases"/>
    <property type="match status" value="3"/>
</dbReference>
<dbReference type="GO" id="GO:0005886">
    <property type="term" value="C:plasma membrane"/>
    <property type="evidence" value="ECO:0007669"/>
    <property type="project" value="UniProtKB-SubCell"/>
</dbReference>
<keyword evidence="3 10" id="KW-0812">Transmembrane</keyword>
<evidence type="ECO:0000256" key="5">
    <source>
        <dbReference type="ARBA" id="ARBA00022741"/>
    </source>
</evidence>
<dbReference type="PANTHER" id="PTHR22683:SF1">
    <property type="entry name" value="TYPE VII SECRETION SYSTEM PROTEIN ESSC"/>
    <property type="match status" value="1"/>
</dbReference>
<dbReference type="PANTHER" id="PTHR22683">
    <property type="entry name" value="SPORULATION PROTEIN RELATED"/>
    <property type="match status" value="1"/>
</dbReference>
<feature type="transmembrane region" description="Helical" evidence="10">
    <location>
        <begin position="41"/>
        <end position="62"/>
    </location>
</feature>
<accession>A0A7G8P6K6</accession>
<dbReference type="NCBIfam" id="TIGR03924">
    <property type="entry name" value="T7SS_EccC_a"/>
    <property type="match status" value="1"/>
</dbReference>
<evidence type="ECO:0000256" key="6">
    <source>
        <dbReference type="ARBA" id="ARBA00022840"/>
    </source>
</evidence>
<dbReference type="GO" id="GO:0005524">
    <property type="term" value="F:ATP binding"/>
    <property type="evidence" value="ECO:0007669"/>
    <property type="project" value="UniProtKB-UniRule"/>
</dbReference>
<organism evidence="12 13">
    <name type="scientific">Mycolicibacterium fluoranthenivorans</name>
    <dbReference type="NCBI Taxonomy" id="258505"/>
    <lineage>
        <taxon>Bacteria</taxon>
        <taxon>Bacillati</taxon>
        <taxon>Actinomycetota</taxon>
        <taxon>Actinomycetes</taxon>
        <taxon>Mycobacteriales</taxon>
        <taxon>Mycobacteriaceae</taxon>
        <taxon>Mycolicibacterium</taxon>
    </lineage>
</organism>
<evidence type="ECO:0000313" key="13">
    <source>
        <dbReference type="Proteomes" id="UP000515498"/>
    </source>
</evidence>
<evidence type="ECO:0000256" key="4">
    <source>
        <dbReference type="ARBA" id="ARBA00022737"/>
    </source>
</evidence>
<keyword evidence="4" id="KW-0677">Repeat</keyword>
<sequence length="1392" mass="153421">MRARFPQRRRVLGPQRADKTFTLEPPPELPRTIEVSAWKKALPWVFGIVIVGMVAMMFIMGFRQMNPMYLFFMAMMGIALFSSMQSQGGNAEMSTAEVNSERAEYLRYLSDKAEDIRAAADAQKASAEWSHPDPEVLEAVLDGPRMWERGASDPDYLHIRIGRDEVALASKIKVKPVDSELDLEPVTKTAVQNMRAVQQSIPHCPKAIDFSGLGMIGVYGDRSVFEAVARAWVGQLVCWHTPNDTALAVVSPHLESRWDWAKWMPHTESHDIDGAGPARFLGTSLRDIEAKLDPLLKDRAKLVDDKGTVDAAAVSKSNKHVVVIVDDPDAPSVLVRRIAARDGVTVIAYRHGDGPDRDYVVHPREQLLRMDRSGHSADAPLTMDHWHNFRWQLFCAEPDTLDTQIIRHLARQLSKWDSAPIGRQDAESAAAQTMLSLLGITNAANLDVEALWKPRMLPVGTGEPVDLEPLLKVPIGLQPSGAPLIVDLKDEADGGNGPHGLMIGMTGSGKSTALATLVEGLFIQHSPDVVQAILTDFKDGAGFDAFVDYPHVGAVITNMEEKRSLVERFGDTLLGLLDQRGRIFHEAGNQIKGAAFQSLPEYNEARATPAGGHLPPVPFMFVVVDEFSLLLKDHPEMADVFDTVTRKGRSQGVFFLFASQTLDEGVIKRIPDNTQYRIGLKVASESISRRVIGNADAYHIPDGKNVKGTGYFVRAPGAEPVKYRNFMLPSRYEPPTTINRRVISANPRARLFTAGRVEPDADTVIEEEIAAESVLEGPPRSLALTVGPQLAAAYGKRPPQLWSPPLDDPIPLDDVLRQAETAPRRAGGPWWPLGEIDRPRQLSHGLLGYSLDDGNVSLMGMRKDEASSVVQMFILSAASRYAPTELGFYVLSYGGPALAAVRDLPHVGAVGGRDRNEVNLRMFGDLEAVLMRRRRMFQQNNILSLEEWRQKRRDGHAGLDDGYPTDIFVIIDGWENFIEDNTSLMSPKNPQMKNVEAFTGGGHGLHVLVSASDWIKLGNTIQNQINTRYELKLASSNNSQVRARIEDKMIRPQDRIPADQPGRGINSAGDVIRFAVGRTDGKASMDDLDAKVRETVEAISQRYAAARPAPRPRLLPTRVEAASLPRDLGGERYALGVRGRDLAPMVVDFATDPLLGVYGDDHHGKSSFLTNLIGSIVAGRRSPDEAIIIVFDPKRRLGEVTRLLVEPREDDENPADFYETDFNVMARRVEQIATILDRRQPPSASGWEQRRAWTFEGPKIYLIIDDLDSIPARQQIHEQVAAGPAPLPAAARMVMTWEPLLRHFGNAVDRGLRVIVTHRASGVGTAEIQPSAVPHQFATHPSTRILLGSRSDNEKVGGVKFEVGLPPGRGYVIAANDDNGGYVQLAAPPNQM</sequence>
<comment type="subcellular location">
    <subcellularLocation>
        <location evidence="1">Cell membrane</location>
        <topology evidence="1">Multi-pass membrane protein</topology>
    </subcellularLocation>
</comment>
<dbReference type="PROSITE" id="PS50901">
    <property type="entry name" value="FTSK"/>
    <property type="match status" value="1"/>
</dbReference>
<evidence type="ECO:0000256" key="1">
    <source>
        <dbReference type="ARBA" id="ARBA00004651"/>
    </source>
</evidence>
<evidence type="ECO:0000256" key="9">
    <source>
        <dbReference type="PROSITE-ProRule" id="PRU00289"/>
    </source>
</evidence>
<keyword evidence="6 9" id="KW-0067">ATP-binding</keyword>
<keyword evidence="2" id="KW-1003">Cell membrane</keyword>
<dbReference type="Pfam" id="PF01580">
    <property type="entry name" value="FtsK_SpoIIIE"/>
    <property type="match status" value="2"/>
</dbReference>
<reference evidence="12 13" key="1">
    <citation type="submission" date="2020-07" db="EMBL/GenBank/DDBJ databases">
        <title>Draft genome sequence of four isobutane-metabolizing strains capable of cometabolically degrading diverse ether contaminants.</title>
        <authorList>
            <person name="Chen W."/>
            <person name="Faulkner N."/>
            <person name="Smith C."/>
            <person name="Hyman M."/>
        </authorList>
    </citation>
    <scope>NUCLEOTIDE SEQUENCE [LARGE SCALE GENOMIC DNA]</scope>
    <source>
        <strain evidence="12 13">2A</strain>
        <plasmid evidence="12 13">unnamed2</plasmid>
    </source>
</reference>
<dbReference type="InterPro" id="IPR023837">
    <property type="entry name" value="EccCb-like_Actinobacteria"/>
</dbReference>